<proteinExistence type="predicted"/>
<dbReference type="SUPFAM" id="SSF50341">
    <property type="entry name" value="CheW-like"/>
    <property type="match status" value="1"/>
</dbReference>
<feature type="domain" description="CheW-like" evidence="1">
    <location>
        <begin position="30"/>
        <end position="174"/>
    </location>
</feature>
<dbReference type="Proteomes" id="UP000177870">
    <property type="component" value="Chromosome"/>
</dbReference>
<dbReference type="Gene3D" id="2.40.50.180">
    <property type="entry name" value="CheA-289, Domain 4"/>
    <property type="match status" value="1"/>
</dbReference>
<sequence>MNTSALANIPQTWSQLASITKPSEQHNNIGDAYLKFLLNEQTPAVISMNQAQEVLVLPQERLTPMPNMPLYVQGLMNRRSRVLWVIDLAQMLGLPTVETNVQQYNIVTLRNQSASLGVAVQSIEGVLRLTPDCIQSPLGQVSSGLVPYLRGCALQEQEILLVLDGLAIMASSLLHNT</sequence>
<dbReference type="PANTHER" id="PTHR22617">
    <property type="entry name" value="CHEMOTAXIS SENSOR HISTIDINE KINASE-RELATED"/>
    <property type="match status" value="1"/>
</dbReference>
<dbReference type="GO" id="GO:0005829">
    <property type="term" value="C:cytosol"/>
    <property type="evidence" value="ECO:0007669"/>
    <property type="project" value="TreeGrafter"/>
</dbReference>
<dbReference type="SMART" id="SM00260">
    <property type="entry name" value="CheW"/>
    <property type="match status" value="1"/>
</dbReference>
<dbReference type="PANTHER" id="PTHR22617:SF23">
    <property type="entry name" value="CHEMOTAXIS PROTEIN CHEW"/>
    <property type="match status" value="1"/>
</dbReference>
<dbReference type="RefSeq" id="WP_070392168.1">
    <property type="nucleotide sequence ID" value="NZ_CP017599.1"/>
</dbReference>
<dbReference type="InterPro" id="IPR002545">
    <property type="entry name" value="CheW-lke_dom"/>
</dbReference>
<dbReference type="Pfam" id="PF01584">
    <property type="entry name" value="CheW"/>
    <property type="match status" value="1"/>
</dbReference>
<dbReference type="InterPro" id="IPR039315">
    <property type="entry name" value="CheW"/>
</dbReference>
<accession>A0A1D8TPV7</accession>
<protein>
    <submittedName>
        <fullName evidence="2">Chemotaxis protein CheW</fullName>
    </submittedName>
</protein>
<name>A0A1D8TPV7_9CYAN</name>
<dbReference type="EMBL" id="CP017599">
    <property type="protein sequence ID" value="AOW99689.1"/>
    <property type="molecule type" value="Genomic_DNA"/>
</dbReference>
<evidence type="ECO:0000313" key="2">
    <source>
        <dbReference type="EMBL" id="AOW99689.1"/>
    </source>
</evidence>
<dbReference type="GO" id="GO:0007165">
    <property type="term" value="P:signal transduction"/>
    <property type="evidence" value="ECO:0007669"/>
    <property type="project" value="InterPro"/>
</dbReference>
<dbReference type="KEGG" id="mpro:BJP34_09665"/>
<gene>
    <name evidence="2" type="ORF">BJP34_09665</name>
</gene>
<dbReference type="AlphaFoldDB" id="A0A1D8TPV7"/>
<evidence type="ECO:0000313" key="3">
    <source>
        <dbReference type="Proteomes" id="UP000177870"/>
    </source>
</evidence>
<dbReference type="Gene3D" id="2.30.30.40">
    <property type="entry name" value="SH3 Domains"/>
    <property type="match status" value="1"/>
</dbReference>
<dbReference type="InterPro" id="IPR036061">
    <property type="entry name" value="CheW-like_dom_sf"/>
</dbReference>
<organism evidence="2 3">
    <name type="scientific">Moorena producens PAL-8-15-08-1</name>
    <dbReference type="NCBI Taxonomy" id="1458985"/>
    <lineage>
        <taxon>Bacteria</taxon>
        <taxon>Bacillati</taxon>
        <taxon>Cyanobacteriota</taxon>
        <taxon>Cyanophyceae</taxon>
        <taxon>Coleofasciculales</taxon>
        <taxon>Coleofasciculaceae</taxon>
        <taxon>Moorena</taxon>
    </lineage>
</organism>
<dbReference type="PROSITE" id="PS50851">
    <property type="entry name" value="CHEW"/>
    <property type="match status" value="1"/>
</dbReference>
<dbReference type="STRING" id="1458985.BJP34_09665"/>
<reference evidence="3" key="1">
    <citation type="submission" date="2016-10" db="EMBL/GenBank/DDBJ databases">
        <title>Comparative genomics uncovers the prolific and rare metabolic potential of the cyanobacterial genus Moorea.</title>
        <authorList>
            <person name="Leao T."/>
            <person name="Castelao G."/>
            <person name="Korobeynikov A."/>
            <person name="Monroe E.A."/>
            <person name="Podell S."/>
            <person name="Glukhov E."/>
            <person name="Allen E."/>
            <person name="Gerwick W.H."/>
            <person name="Gerwick L."/>
        </authorList>
    </citation>
    <scope>NUCLEOTIDE SEQUENCE [LARGE SCALE GENOMIC DNA]</scope>
    <source>
        <strain evidence="3">PAL-8-15-08-1</strain>
    </source>
</reference>
<evidence type="ECO:0000259" key="1">
    <source>
        <dbReference type="PROSITE" id="PS50851"/>
    </source>
</evidence>
<dbReference type="GO" id="GO:0006935">
    <property type="term" value="P:chemotaxis"/>
    <property type="evidence" value="ECO:0007669"/>
    <property type="project" value="InterPro"/>
</dbReference>